<dbReference type="OrthoDB" id="6435913at2759"/>
<name>A0A8X7C5G5_9ARAC</name>
<comment type="caution">
    <text evidence="1">The sequence shown here is derived from an EMBL/GenBank/DDBJ whole genome shotgun (WGS) entry which is preliminary data.</text>
</comment>
<dbReference type="Proteomes" id="UP000886998">
    <property type="component" value="Unassembled WGS sequence"/>
</dbReference>
<organism evidence="1 2">
    <name type="scientific">Trichonephila inaurata madagascariensis</name>
    <dbReference type="NCBI Taxonomy" id="2747483"/>
    <lineage>
        <taxon>Eukaryota</taxon>
        <taxon>Metazoa</taxon>
        <taxon>Ecdysozoa</taxon>
        <taxon>Arthropoda</taxon>
        <taxon>Chelicerata</taxon>
        <taxon>Arachnida</taxon>
        <taxon>Araneae</taxon>
        <taxon>Araneomorphae</taxon>
        <taxon>Entelegynae</taxon>
        <taxon>Araneoidea</taxon>
        <taxon>Nephilidae</taxon>
        <taxon>Trichonephila</taxon>
        <taxon>Trichonephila inaurata</taxon>
    </lineage>
</organism>
<reference evidence="1" key="1">
    <citation type="submission" date="2020-08" db="EMBL/GenBank/DDBJ databases">
        <title>Multicomponent nature underlies the extraordinary mechanical properties of spider dragline silk.</title>
        <authorList>
            <person name="Kono N."/>
            <person name="Nakamura H."/>
            <person name="Mori M."/>
            <person name="Yoshida Y."/>
            <person name="Ohtoshi R."/>
            <person name="Malay A.D."/>
            <person name="Moran D.A.P."/>
            <person name="Tomita M."/>
            <person name="Numata K."/>
            <person name="Arakawa K."/>
        </authorList>
    </citation>
    <scope>NUCLEOTIDE SEQUENCE</scope>
</reference>
<feature type="non-terminal residue" evidence="1">
    <location>
        <position position="1"/>
    </location>
</feature>
<dbReference type="AlphaFoldDB" id="A0A8X7C5G5"/>
<protein>
    <submittedName>
        <fullName evidence="1">Uncharacterized protein</fullName>
    </submittedName>
</protein>
<proteinExistence type="predicted"/>
<evidence type="ECO:0000313" key="2">
    <source>
        <dbReference type="Proteomes" id="UP000886998"/>
    </source>
</evidence>
<accession>A0A8X7C5G5</accession>
<keyword evidence="2" id="KW-1185">Reference proteome</keyword>
<sequence>MKTSFIKVDKLICLFLVSIIPILALDTSLQQRTIREYAKRTMQQIKLEMHNTLEKVRVRRSYSSSYDESFEELFVVSLCVINSNGEEIAIFGTREGVIGKLVVDRYWENLERLDYLYFTLETETIYSILAFEHRNRLWLIINHFELEHFLRVYLYDETLYKQQRIIMPGETISTIVKVKDKIYLFSVSNKDSDSILNVYEWMETQFDSVTSLSLKGSCKSVDAREMNFDILIALSMDQDKLIIFHFSDRDRKLVPVQSIDGRFKVIKYFEVARSYYLIGGEERKIILYCWTGDVFTELQEIRSDLEPVVDISTFKAFNELVVIIITKISHVEYYFQNNESRLTLYGKEHFEMKLKTTAMWNNGGVLILLPLTEDGLIVPLNPRLNFPVSFPVLKQNLLQNCSQQVNETLNVVTDEIHKSNSKLHNVWRKDKEYQISTVLVNVLGSVTSNKTVEIGRVSFFDDSGSLDAQFVSNFVSQLKEKTENLSEILKKAVMKSENQGIFGNIEFVNGIVADSVINVTELKHNLDLNGIHTSKLSSALKIKGDQIIPNEFKLNGMGVTRVNTTFLNKNRCDDYILLTKNSLVDGEIIFTDVLANNVIVASNLLNNISLKNMVRASASQNISKKQFNLLSSKAITTKDNIVGVNMSRLRKFVSVEAAVFNVQVNFSSDVIFENVNLHSINGFNLSHLIWDSVKCSGSENIKGKKIFLEPVILEEELFIMEHVNGMELNSLMTLHEKQTLHKNIEFLDVIFKEIKTHSVNNVDLCKEAIQKYGSFKLMDSVHFQQPLEVFNITMKNYVSIDSMDLSEDILLLVPTKEFYNFFTIEDVVVLNNVEIHDFAISTLLSSLSNNVWYKDRTQNVSEGNFKILNADYLAINYVNGIHLDEIALSKENGTIYSNKIFEYVEVESLSVGKVFNNVDFTLDILKSSKMETLNTFKAENMFIKGSLDVSVLNDLNILDLMQVKKLQKLNGDKRFQTIFLKNLTAASLNFDKIYDQNFSEYISNAVNQSLNKTVFNKQFNYLSGKEMINEGFLNGRKFEKLLNSVVTLTFNQNVSCNLKFSDPLKIKTLFVKNFDLINLNDVVFTDEIGKNISNKVFTNKIFANKAEFDIANGVNVSSLKNAFFKGQDNRITKMMIFQSDLEISEFQVQSPATIDGVNFDDVIEVDGKINATTLNFSVMYTKGIKVNGKINGCDLSNIENLPMKNISIKSEGHFTSLTIEGNLYIKSTLNELSEDMLSDIISNIDYDDVIRQHEFLDIKATHLQVLNGI</sequence>
<evidence type="ECO:0000313" key="1">
    <source>
        <dbReference type="EMBL" id="GFY57991.1"/>
    </source>
</evidence>
<gene>
    <name evidence="1" type="primary">NCL1_25761</name>
    <name evidence="1" type="ORF">TNIN_460121</name>
</gene>
<dbReference type="EMBL" id="BMAV01011840">
    <property type="protein sequence ID" value="GFY57991.1"/>
    <property type="molecule type" value="Genomic_DNA"/>
</dbReference>